<evidence type="ECO:0000259" key="1">
    <source>
        <dbReference type="Pfam" id="PF01498"/>
    </source>
</evidence>
<reference evidence="3" key="1">
    <citation type="submission" date="2025-08" db="UniProtKB">
        <authorList>
            <consortium name="RefSeq"/>
        </authorList>
    </citation>
    <scope>IDENTIFICATION</scope>
</reference>
<dbReference type="InterPro" id="IPR002492">
    <property type="entry name" value="Transposase_Tc1-like"/>
</dbReference>
<dbReference type="RefSeq" id="XP_065658426.1">
    <property type="nucleotide sequence ID" value="XM_065802354.1"/>
</dbReference>
<dbReference type="Pfam" id="PF01498">
    <property type="entry name" value="HTH_Tnp_Tc3_2"/>
    <property type="match status" value="1"/>
</dbReference>
<organism evidence="2 3">
    <name type="scientific">Hydra vulgaris</name>
    <name type="common">Hydra</name>
    <name type="synonym">Hydra attenuata</name>
    <dbReference type="NCBI Taxonomy" id="6087"/>
    <lineage>
        <taxon>Eukaryota</taxon>
        <taxon>Metazoa</taxon>
        <taxon>Cnidaria</taxon>
        <taxon>Hydrozoa</taxon>
        <taxon>Hydroidolina</taxon>
        <taxon>Anthoathecata</taxon>
        <taxon>Aplanulata</taxon>
        <taxon>Hydridae</taxon>
        <taxon>Hydra</taxon>
    </lineage>
</organism>
<name>A0ABM4C9T0_HYDVU</name>
<proteinExistence type="predicted"/>
<protein>
    <submittedName>
        <fullName evidence="3">Uncharacterized protein LOC136082939</fullName>
    </submittedName>
</protein>
<dbReference type="SUPFAM" id="SSF46689">
    <property type="entry name" value="Homeodomain-like"/>
    <property type="match status" value="1"/>
</dbReference>
<gene>
    <name evidence="3" type="primary">LOC136082939</name>
</gene>
<evidence type="ECO:0000313" key="2">
    <source>
        <dbReference type="Proteomes" id="UP001652625"/>
    </source>
</evidence>
<feature type="domain" description="Transposase Tc1-like" evidence="1">
    <location>
        <begin position="76"/>
        <end position="143"/>
    </location>
</feature>
<evidence type="ECO:0000313" key="3">
    <source>
        <dbReference type="RefSeq" id="XP_065658426.1"/>
    </source>
</evidence>
<dbReference type="Proteomes" id="UP001652625">
    <property type="component" value="Chromosome 08"/>
</dbReference>
<dbReference type="InterPro" id="IPR038116">
    <property type="entry name" value="TrpR-like_sf"/>
</dbReference>
<sequence>MGKKKDVNVCKKSKIMSLLSNTNYSQREISRKIGVSRQTVQRIASKIKSGENPISTLRKNSKGKRLTTPNSERIIRNICSENRKKPRKIITTLIKDAGISISDRTVRRRLDELGFKCYRPAKKPKLTIAMKDKRLKWAIKHRNMTTDDWRKIFIS</sequence>
<dbReference type="GeneID" id="136082939"/>
<dbReference type="InterPro" id="IPR009057">
    <property type="entry name" value="Homeodomain-like_sf"/>
</dbReference>
<accession>A0ABM4C9T0</accession>
<dbReference type="Gene3D" id="1.10.1270.10">
    <property type="entry name" value="TrpR-like"/>
    <property type="match status" value="1"/>
</dbReference>
<keyword evidence="2" id="KW-1185">Reference proteome</keyword>